<dbReference type="Proteomes" id="UP000327013">
    <property type="component" value="Chromosome 1"/>
</dbReference>
<proteinExistence type="predicted"/>
<sequence length="184" mass="20974">MLSDDDLLATYEINKVLLPSSERAPVIFVSRSSSESVESNSGVARRPTRTSFSGVGRRYHQQVVIRKRAGDLRPYPNPSKTHLSKTHLAFGVVSSAWWSPEALLAKGRRLRSDGRGHRRKLKVLGWGRESSGTIGRRSRWAWHRRNPKAWGWGREREEEEEAFFVLMRAEEAETVVGGRCFVRS</sequence>
<dbReference type="EMBL" id="CM017321">
    <property type="protein sequence ID" value="KAE7997778.1"/>
    <property type="molecule type" value="Genomic_DNA"/>
</dbReference>
<evidence type="ECO:0000313" key="1">
    <source>
        <dbReference type="EMBL" id="KAE7997778.1"/>
    </source>
</evidence>
<organism evidence="1 2">
    <name type="scientific">Carpinus fangiana</name>
    <dbReference type="NCBI Taxonomy" id="176857"/>
    <lineage>
        <taxon>Eukaryota</taxon>
        <taxon>Viridiplantae</taxon>
        <taxon>Streptophyta</taxon>
        <taxon>Embryophyta</taxon>
        <taxon>Tracheophyta</taxon>
        <taxon>Spermatophyta</taxon>
        <taxon>Magnoliopsida</taxon>
        <taxon>eudicotyledons</taxon>
        <taxon>Gunneridae</taxon>
        <taxon>Pentapetalae</taxon>
        <taxon>rosids</taxon>
        <taxon>fabids</taxon>
        <taxon>Fagales</taxon>
        <taxon>Betulaceae</taxon>
        <taxon>Carpinus</taxon>
    </lineage>
</organism>
<reference evidence="1 2" key="1">
    <citation type="submission" date="2019-06" db="EMBL/GenBank/DDBJ databases">
        <title>A chromosomal-level reference genome of Carpinus fangiana (Coryloideae, Betulaceae).</title>
        <authorList>
            <person name="Yang X."/>
            <person name="Wang Z."/>
            <person name="Zhang L."/>
            <person name="Hao G."/>
            <person name="Liu J."/>
            <person name="Yang Y."/>
        </authorList>
    </citation>
    <scope>NUCLEOTIDE SEQUENCE [LARGE SCALE GENOMIC DNA]</scope>
    <source>
        <strain evidence="1">Cfa_2016G</strain>
        <tissue evidence="1">Leaf</tissue>
    </source>
</reference>
<protein>
    <submittedName>
        <fullName evidence="1">Uncharacterized protein</fullName>
    </submittedName>
</protein>
<keyword evidence="2" id="KW-1185">Reference proteome</keyword>
<name>A0A5N6QEP2_9ROSI</name>
<accession>A0A5N6QEP2</accession>
<dbReference type="AlphaFoldDB" id="A0A5N6QEP2"/>
<gene>
    <name evidence="1" type="ORF">FH972_002382</name>
</gene>
<evidence type="ECO:0000313" key="2">
    <source>
        <dbReference type="Proteomes" id="UP000327013"/>
    </source>
</evidence>